<accession>A0A1J5R7C9</accession>
<dbReference type="PANTHER" id="PTHR33490:SF3">
    <property type="entry name" value="CONSERVED INTEGRAL MEMBRANE PROTEIN"/>
    <property type="match status" value="1"/>
</dbReference>
<dbReference type="SUPFAM" id="SSF54001">
    <property type="entry name" value="Cysteine proteinases"/>
    <property type="match status" value="1"/>
</dbReference>
<dbReference type="InterPro" id="IPR002931">
    <property type="entry name" value="Transglutaminase-like"/>
</dbReference>
<comment type="caution">
    <text evidence="2">The sequence shown here is derived from an EMBL/GenBank/DDBJ whole genome shotgun (WGS) entry which is preliminary data.</text>
</comment>
<dbReference type="PANTHER" id="PTHR33490">
    <property type="entry name" value="BLR5614 PROTEIN-RELATED"/>
    <property type="match status" value="1"/>
</dbReference>
<dbReference type="InterPro" id="IPR038765">
    <property type="entry name" value="Papain-like_cys_pep_sf"/>
</dbReference>
<dbReference type="AlphaFoldDB" id="A0A1J5R7C9"/>
<sequence length="201" mass="21621">MCVPFEYPMNPYLSASAVVDYLDPAVEQLASDLRGDGALTGVIGRTFDWVKDQVRHSADCDDDRVTCCASEVLAARVGLCYAKSHLLVALLRANGVQAGFCYQRLATEVSGCFCLHGLAAVWISGARWCRIDPRGGERGAGARFAPPEERLVYDPTALGEYDVDGVYAEPLAHVVAALRSSPSMRGLMGALPDVIPAAEWI</sequence>
<gene>
    <name evidence="2" type="ORF">GALL_325560</name>
</gene>
<dbReference type="Gene3D" id="3.10.620.30">
    <property type="match status" value="1"/>
</dbReference>
<proteinExistence type="predicted"/>
<name>A0A1J5R7C9_9ZZZZ</name>
<organism evidence="2">
    <name type="scientific">mine drainage metagenome</name>
    <dbReference type="NCBI Taxonomy" id="410659"/>
    <lineage>
        <taxon>unclassified sequences</taxon>
        <taxon>metagenomes</taxon>
        <taxon>ecological metagenomes</taxon>
    </lineage>
</organism>
<reference evidence="2" key="1">
    <citation type="submission" date="2016-10" db="EMBL/GenBank/DDBJ databases">
        <title>Sequence of Gallionella enrichment culture.</title>
        <authorList>
            <person name="Poehlein A."/>
            <person name="Muehling M."/>
            <person name="Daniel R."/>
        </authorList>
    </citation>
    <scope>NUCLEOTIDE SEQUENCE</scope>
</reference>
<feature type="domain" description="Transglutaminase-like" evidence="1">
    <location>
        <begin position="29"/>
        <end position="133"/>
    </location>
</feature>
<dbReference type="EMBL" id="MLJW01000532">
    <property type="protein sequence ID" value="OIQ85619.1"/>
    <property type="molecule type" value="Genomic_DNA"/>
</dbReference>
<evidence type="ECO:0000313" key="2">
    <source>
        <dbReference type="EMBL" id="OIQ85619.1"/>
    </source>
</evidence>
<evidence type="ECO:0000259" key="1">
    <source>
        <dbReference type="Pfam" id="PF01841"/>
    </source>
</evidence>
<protein>
    <submittedName>
        <fullName evidence="2">Transglutaminase-like superfamily protein</fullName>
    </submittedName>
</protein>
<dbReference type="Pfam" id="PF01841">
    <property type="entry name" value="Transglut_core"/>
    <property type="match status" value="1"/>
</dbReference>